<proteinExistence type="predicted"/>
<dbReference type="PANTHER" id="PTHR46880">
    <property type="entry name" value="RAS-ASSOCIATING DOMAIN-CONTAINING PROTEIN"/>
    <property type="match status" value="1"/>
</dbReference>
<dbReference type="Proteomes" id="UP001152622">
    <property type="component" value="Chromosome 22"/>
</dbReference>
<name>A0A9Q1IBZ4_SYNKA</name>
<evidence type="ECO:0000313" key="2">
    <source>
        <dbReference type="Proteomes" id="UP001152622"/>
    </source>
</evidence>
<gene>
    <name evidence="1" type="ORF">SKAU_G00413400</name>
</gene>
<protein>
    <submittedName>
        <fullName evidence="1">Uncharacterized protein</fullName>
    </submittedName>
</protein>
<accession>A0A9Q1IBZ4</accession>
<dbReference type="AlphaFoldDB" id="A0A9Q1IBZ4"/>
<dbReference type="OrthoDB" id="8551997at2759"/>
<sequence>MFIGVEELQHATASGHYAAMSTALDKADLSQWKEKVVGLGSDGAAVMVGRLGGVTTLLRAEVPHLINIQCLAHGLELAAMDAMKDHERMRKASNREVISQPSNRSASAEMIGRAKQCLQVLKDFQHLLFIVLVQDVMEVFSCLSLKLQEDGLTLPEALYAFETAVLRLTAMETEAGECVEGFLAETQNGTFHNEELLRFRESRKKLFAYTWTQF</sequence>
<reference evidence="1" key="1">
    <citation type="journal article" date="2023" name="Science">
        <title>Genome structures resolve the early diversification of teleost fishes.</title>
        <authorList>
            <person name="Parey E."/>
            <person name="Louis A."/>
            <person name="Montfort J."/>
            <person name="Bouchez O."/>
            <person name="Roques C."/>
            <person name="Iampietro C."/>
            <person name="Lluch J."/>
            <person name="Castinel A."/>
            <person name="Donnadieu C."/>
            <person name="Desvignes T."/>
            <person name="Floi Bucao C."/>
            <person name="Jouanno E."/>
            <person name="Wen M."/>
            <person name="Mejri S."/>
            <person name="Dirks R."/>
            <person name="Jansen H."/>
            <person name="Henkel C."/>
            <person name="Chen W.J."/>
            <person name="Zahm M."/>
            <person name="Cabau C."/>
            <person name="Klopp C."/>
            <person name="Thompson A.W."/>
            <person name="Robinson-Rechavi M."/>
            <person name="Braasch I."/>
            <person name="Lecointre G."/>
            <person name="Bobe J."/>
            <person name="Postlethwait J.H."/>
            <person name="Berthelot C."/>
            <person name="Roest Crollius H."/>
            <person name="Guiguen Y."/>
        </authorList>
    </citation>
    <scope>NUCLEOTIDE SEQUENCE</scope>
    <source>
        <strain evidence="1">WJC10195</strain>
    </source>
</reference>
<dbReference type="EMBL" id="JAINUF010000022">
    <property type="protein sequence ID" value="KAJ8334021.1"/>
    <property type="molecule type" value="Genomic_DNA"/>
</dbReference>
<comment type="caution">
    <text evidence="1">The sequence shown here is derived from an EMBL/GenBank/DDBJ whole genome shotgun (WGS) entry which is preliminary data.</text>
</comment>
<evidence type="ECO:0000313" key="1">
    <source>
        <dbReference type="EMBL" id="KAJ8334021.1"/>
    </source>
</evidence>
<keyword evidence="2" id="KW-1185">Reference proteome</keyword>
<dbReference type="PANTHER" id="PTHR46880:SF5">
    <property type="entry name" value="DUF4371 DOMAIN-CONTAINING PROTEIN"/>
    <property type="match status" value="1"/>
</dbReference>
<organism evidence="1 2">
    <name type="scientific">Synaphobranchus kaupii</name>
    <name type="common">Kaup's arrowtooth eel</name>
    <dbReference type="NCBI Taxonomy" id="118154"/>
    <lineage>
        <taxon>Eukaryota</taxon>
        <taxon>Metazoa</taxon>
        <taxon>Chordata</taxon>
        <taxon>Craniata</taxon>
        <taxon>Vertebrata</taxon>
        <taxon>Euteleostomi</taxon>
        <taxon>Actinopterygii</taxon>
        <taxon>Neopterygii</taxon>
        <taxon>Teleostei</taxon>
        <taxon>Anguilliformes</taxon>
        <taxon>Synaphobranchidae</taxon>
        <taxon>Synaphobranchus</taxon>
    </lineage>
</organism>